<evidence type="ECO:0000256" key="3">
    <source>
        <dbReference type="ARBA" id="ARBA00022448"/>
    </source>
</evidence>
<protein>
    <submittedName>
        <fullName evidence="9">ABC transporter ATP-binding protein</fullName>
    </submittedName>
</protein>
<comment type="caution">
    <text evidence="9">The sequence shown here is derived from an EMBL/GenBank/DDBJ whole genome shotgun (WGS) entry which is preliminary data.</text>
</comment>
<keyword evidence="7" id="KW-0472">Membrane</keyword>
<evidence type="ECO:0000313" key="9">
    <source>
        <dbReference type="EMBL" id="MFC3938739.1"/>
    </source>
</evidence>
<dbReference type="Gene3D" id="3.40.50.300">
    <property type="entry name" value="P-loop containing nucleotide triphosphate hydrolases"/>
    <property type="match status" value="2"/>
</dbReference>
<dbReference type="InterPro" id="IPR050388">
    <property type="entry name" value="ABC_Ni/Peptide_Import"/>
</dbReference>
<dbReference type="SUPFAM" id="SSF52540">
    <property type="entry name" value="P-loop containing nucleoside triphosphate hydrolases"/>
    <property type="match status" value="2"/>
</dbReference>
<name>A0ABV8DKU5_9BURK</name>
<keyword evidence="10" id="KW-1185">Reference proteome</keyword>
<comment type="subcellular location">
    <subcellularLocation>
        <location evidence="1">Cell inner membrane</location>
        <topology evidence="1">Peripheral membrane protein</topology>
    </subcellularLocation>
</comment>
<dbReference type="PANTHER" id="PTHR43297">
    <property type="entry name" value="OLIGOPEPTIDE TRANSPORT ATP-BINDING PROTEIN APPD"/>
    <property type="match status" value="1"/>
</dbReference>
<dbReference type="PROSITE" id="PS50893">
    <property type="entry name" value="ABC_TRANSPORTER_2"/>
    <property type="match status" value="2"/>
</dbReference>
<comment type="similarity">
    <text evidence="2">Belongs to the ABC transporter superfamily.</text>
</comment>
<dbReference type="PANTHER" id="PTHR43297:SF7">
    <property type="entry name" value="D,D-DIPEPTIDE TRANSPORT ATP-BINDING PROTEIN DDPD-RELATED"/>
    <property type="match status" value="1"/>
</dbReference>
<dbReference type="Proteomes" id="UP001595693">
    <property type="component" value="Unassembled WGS sequence"/>
</dbReference>
<feature type="domain" description="ABC transporter" evidence="8">
    <location>
        <begin position="272"/>
        <end position="481"/>
    </location>
</feature>
<dbReference type="PROSITE" id="PS00211">
    <property type="entry name" value="ABC_TRANSPORTER_1"/>
    <property type="match status" value="1"/>
</dbReference>
<evidence type="ECO:0000256" key="4">
    <source>
        <dbReference type="ARBA" id="ARBA00022475"/>
    </source>
</evidence>
<reference evidence="10" key="1">
    <citation type="journal article" date="2019" name="Int. J. Syst. Evol. Microbiol.">
        <title>The Global Catalogue of Microorganisms (GCM) 10K type strain sequencing project: providing services to taxonomists for standard genome sequencing and annotation.</title>
        <authorList>
            <consortium name="The Broad Institute Genomics Platform"/>
            <consortium name="The Broad Institute Genome Sequencing Center for Infectious Disease"/>
            <person name="Wu L."/>
            <person name="Ma J."/>
        </authorList>
    </citation>
    <scope>NUCLEOTIDE SEQUENCE [LARGE SCALE GENOMIC DNA]</scope>
    <source>
        <strain evidence="10">CCUG 2113</strain>
    </source>
</reference>
<dbReference type="InterPro" id="IPR017871">
    <property type="entry name" value="ABC_transporter-like_CS"/>
</dbReference>
<dbReference type="EMBL" id="JBHSAJ010000186">
    <property type="protein sequence ID" value="MFC3938739.1"/>
    <property type="molecule type" value="Genomic_DNA"/>
</dbReference>
<evidence type="ECO:0000256" key="1">
    <source>
        <dbReference type="ARBA" id="ARBA00004417"/>
    </source>
</evidence>
<keyword evidence="3" id="KW-0813">Transport</keyword>
<dbReference type="Pfam" id="PF00005">
    <property type="entry name" value="ABC_tran"/>
    <property type="match status" value="2"/>
</dbReference>
<keyword evidence="4" id="KW-1003">Cell membrane</keyword>
<dbReference type="SMART" id="SM00382">
    <property type="entry name" value="AAA"/>
    <property type="match status" value="2"/>
</dbReference>
<evidence type="ECO:0000259" key="8">
    <source>
        <dbReference type="PROSITE" id="PS50893"/>
    </source>
</evidence>
<proteinExistence type="inferred from homology"/>
<dbReference type="InterPro" id="IPR027417">
    <property type="entry name" value="P-loop_NTPase"/>
</dbReference>
<sequence>MTTPLKSDALLVVEGLGIQVGGKRLLRDISFTLRAGEALTLVGESGAGKSLLAQTIMGNLPPALQATGQITLDGATTRAQDAAARRALWGRKLALLPQEPSLALNPLARVAPQLAEVYRLLHQQPPSAASTQAEQVLGAAGLGGAGSHYPWQLSGGMAQRAVAAITLAGGAPVLMVDEPTKGLDAHWRGRMVELFQGVLQAGGCLLTITHDMQVAQALGGQVIVLRHGQAVEQGDIHTVAAAPQHAFTRQLLQADPAHWRPFAEPTLGESVVQARGISKAYGAQKLFAPLDLELHSGERIAVQGPSGTGKSTLGNVLLGLVAPDTGRVERSARLRPHAFQKLYQDPVSSFAPHISLAQSLRDAARLHRCDWKAVQQRLAQLRVPEDLLARKPDQVSGGELQRIALARVLVAQPALLFADEPTSRLDPITQQEAIQVLLHAVQDTGAALMLVTHDPHLAAAVGTRTLDFASSDQPTAAMLAA</sequence>
<dbReference type="RefSeq" id="WP_055396064.1">
    <property type="nucleotide sequence ID" value="NZ_JAMXAX010000042.1"/>
</dbReference>
<gene>
    <name evidence="9" type="ORF">ACFOW3_29385</name>
</gene>
<keyword evidence="5" id="KW-0547">Nucleotide-binding</keyword>
<accession>A0ABV8DKU5</accession>
<evidence type="ECO:0000256" key="5">
    <source>
        <dbReference type="ARBA" id="ARBA00022741"/>
    </source>
</evidence>
<keyword evidence="6 9" id="KW-0067">ATP-binding</keyword>
<feature type="domain" description="ABC transporter" evidence="8">
    <location>
        <begin position="5"/>
        <end position="252"/>
    </location>
</feature>
<dbReference type="InterPro" id="IPR003439">
    <property type="entry name" value="ABC_transporter-like_ATP-bd"/>
</dbReference>
<evidence type="ECO:0000256" key="2">
    <source>
        <dbReference type="ARBA" id="ARBA00005417"/>
    </source>
</evidence>
<evidence type="ECO:0000313" key="10">
    <source>
        <dbReference type="Proteomes" id="UP001595693"/>
    </source>
</evidence>
<organism evidence="9 10">
    <name type="scientific">Acidovorax facilis</name>
    <dbReference type="NCBI Taxonomy" id="12917"/>
    <lineage>
        <taxon>Bacteria</taxon>
        <taxon>Pseudomonadati</taxon>
        <taxon>Pseudomonadota</taxon>
        <taxon>Betaproteobacteria</taxon>
        <taxon>Burkholderiales</taxon>
        <taxon>Comamonadaceae</taxon>
        <taxon>Acidovorax</taxon>
    </lineage>
</organism>
<dbReference type="InterPro" id="IPR003593">
    <property type="entry name" value="AAA+_ATPase"/>
</dbReference>
<evidence type="ECO:0000256" key="6">
    <source>
        <dbReference type="ARBA" id="ARBA00022840"/>
    </source>
</evidence>
<evidence type="ECO:0000256" key="7">
    <source>
        <dbReference type="ARBA" id="ARBA00023136"/>
    </source>
</evidence>
<dbReference type="GO" id="GO:0005524">
    <property type="term" value="F:ATP binding"/>
    <property type="evidence" value="ECO:0007669"/>
    <property type="project" value="UniProtKB-KW"/>
</dbReference>